<evidence type="ECO:0000259" key="13">
    <source>
        <dbReference type="PROSITE" id="PS50052"/>
    </source>
</evidence>
<comment type="subcellular location">
    <subcellularLocation>
        <location evidence="2">Cytoplasm</location>
    </subcellularLocation>
</comment>
<evidence type="ECO:0000256" key="4">
    <source>
        <dbReference type="ARBA" id="ARBA00012961"/>
    </source>
</evidence>
<sequence>MGKIVIFSAPSGSGKTTIVRGALKKFPELVFSISATTREKRGVEKDGVDYFFITEDEFKKKIEQNEFVEWESFYGYYYGTLKSFINSKMENGKSVVLEVDVKGALKIKKEYPDAVAIFISPPSIEELKRRLRDRKTESDEDLQKRIERAEMEIGYQKYFDYVVVNDDLERAKKEVYEILNKELNTED</sequence>
<dbReference type="GO" id="GO:0005829">
    <property type="term" value="C:cytosol"/>
    <property type="evidence" value="ECO:0007669"/>
    <property type="project" value="TreeGrafter"/>
</dbReference>
<keyword evidence="6" id="KW-0963">Cytoplasm</keyword>
<dbReference type="InterPro" id="IPR008144">
    <property type="entry name" value="Guanylate_kin-like_dom"/>
</dbReference>
<dbReference type="AlphaFoldDB" id="A0A3B1D373"/>
<evidence type="ECO:0000256" key="6">
    <source>
        <dbReference type="ARBA" id="ARBA00022490"/>
    </source>
</evidence>
<keyword evidence="9 14" id="KW-0418">Kinase</keyword>
<feature type="domain" description="Guanylate kinase-like" evidence="13">
    <location>
        <begin position="2"/>
        <end position="180"/>
    </location>
</feature>
<evidence type="ECO:0000256" key="9">
    <source>
        <dbReference type="ARBA" id="ARBA00022777"/>
    </source>
</evidence>
<accession>A0A3B1D373</accession>
<dbReference type="InterPro" id="IPR008145">
    <property type="entry name" value="GK/Ca_channel_bsu"/>
</dbReference>
<dbReference type="FunFam" id="3.30.63.10:FF:000005">
    <property type="entry name" value="Guanylate kinase"/>
    <property type="match status" value="1"/>
</dbReference>
<dbReference type="Pfam" id="PF00625">
    <property type="entry name" value="Guanylate_kin"/>
    <property type="match status" value="1"/>
</dbReference>
<evidence type="ECO:0000256" key="10">
    <source>
        <dbReference type="ARBA" id="ARBA00022840"/>
    </source>
</evidence>
<evidence type="ECO:0000256" key="3">
    <source>
        <dbReference type="ARBA" id="ARBA00005790"/>
    </source>
</evidence>
<keyword evidence="7 14" id="KW-0808">Transferase</keyword>
<keyword evidence="10" id="KW-0067">ATP-binding</keyword>
<organism evidence="14">
    <name type="scientific">hydrothermal vent metagenome</name>
    <dbReference type="NCBI Taxonomy" id="652676"/>
    <lineage>
        <taxon>unclassified sequences</taxon>
        <taxon>metagenomes</taxon>
        <taxon>ecological metagenomes</taxon>
    </lineage>
</organism>
<evidence type="ECO:0000256" key="5">
    <source>
        <dbReference type="ARBA" id="ARBA00016296"/>
    </source>
</evidence>
<gene>
    <name evidence="14" type="ORF">MNBD_IGNAVI01-864</name>
</gene>
<evidence type="ECO:0000256" key="8">
    <source>
        <dbReference type="ARBA" id="ARBA00022741"/>
    </source>
</evidence>
<dbReference type="PROSITE" id="PS00856">
    <property type="entry name" value="GUANYLATE_KINASE_1"/>
    <property type="match status" value="1"/>
</dbReference>
<dbReference type="Gene3D" id="3.40.50.300">
    <property type="entry name" value="P-loop containing nucleotide triphosphate hydrolases"/>
    <property type="match status" value="1"/>
</dbReference>
<proteinExistence type="inferred from homology"/>
<evidence type="ECO:0000256" key="1">
    <source>
        <dbReference type="ARBA" id="ARBA00003531"/>
    </source>
</evidence>
<evidence type="ECO:0000256" key="11">
    <source>
        <dbReference type="ARBA" id="ARBA00030128"/>
    </source>
</evidence>
<comment type="catalytic activity">
    <reaction evidence="12">
        <text>GMP + ATP = GDP + ADP</text>
        <dbReference type="Rhea" id="RHEA:20780"/>
        <dbReference type="ChEBI" id="CHEBI:30616"/>
        <dbReference type="ChEBI" id="CHEBI:58115"/>
        <dbReference type="ChEBI" id="CHEBI:58189"/>
        <dbReference type="ChEBI" id="CHEBI:456216"/>
        <dbReference type="EC" id="2.7.4.8"/>
    </reaction>
</comment>
<dbReference type="GO" id="GO:0004385">
    <property type="term" value="F:GMP kinase activity"/>
    <property type="evidence" value="ECO:0007669"/>
    <property type="project" value="UniProtKB-EC"/>
</dbReference>
<dbReference type="NCBIfam" id="TIGR03263">
    <property type="entry name" value="guanyl_kin"/>
    <property type="match status" value="1"/>
</dbReference>
<comment type="function">
    <text evidence="1">Essential for recycling GMP and indirectly, cGMP.</text>
</comment>
<reference evidence="14" key="1">
    <citation type="submission" date="2018-06" db="EMBL/GenBank/DDBJ databases">
        <authorList>
            <person name="Zhirakovskaya E."/>
        </authorList>
    </citation>
    <scope>NUCLEOTIDE SEQUENCE</scope>
</reference>
<dbReference type="Gene3D" id="3.30.63.10">
    <property type="entry name" value="Guanylate Kinase phosphate binding domain"/>
    <property type="match status" value="1"/>
</dbReference>
<dbReference type="PANTHER" id="PTHR23117">
    <property type="entry name" value="GUANYLATE KINASE-RELATED"/>
    <property type="match status" value="1"/>
</dbReference>
<keyword evidence="8" id="KW-0547">Nucleotide-binding</keyword>
<name>A0A3B1D373_9ZZZZ</name>
<evidence type="ECO:0000256" key="2">
    <source>
        <dbReference type="ARBA" id="ARBA00004496"/>
    </source>
</evidence>
<dbReference type="InterPro" id="IPR027417">
    <property type="entry name" value="P-loop_NTPase"/>
</dbReference>
<dbReference type="EC" id="2.7.4.8" evidence="4"/>
<dbReference type="InterPro" id="IPR017665">
    <property type="entry name" value="Guanylate_kinase"/>
</dbReference>
<evidence type="ECO:0000256" key="7">
    <source>
        <dbReference type="ARBA" id="ARBA00022679"/>
    </source>
</evidence>
<dbReference type="SMART" id="SM00072">
    <property type="entry name" value="GuKc"/>
    <property type="match status" value="1"/>
</dbReference>
<dbReference type="EMBL" id="UOGD01000323">
    <property type="protein sequence ID" value="VAX26115.1"/>
    <property type="molecule type" value="Genomic_DNA"/>
</dbReference>
<dbReference type="PANTHER" id="PTHR23117:SF13">
    <property type="entry name" value="GUANYLATE KINASE"/>
    <property type="match status" value="1"/>
</dbReference>
<dbReference type="SUPFAM" id="SSF52540">
    <property type="entry name" value="P-loop containing nucleoside triphosphate hydrolases"/>
    <property type="match status" value="1"/>
</dbReference>
<protein>
    <recommendedName>
        <fullName evidence="5">Guanylate kinase</fullName>
        <ecNumber evidence="4">2.7.4.8</ecNumber>
    </recommendedName>
    <alternativeName>
        <fullName evidence="11">GMP kinase</fullName>
    </alternativeName>
</protein>
<evidence type="ECO:0000313" key="14">
    <source>
        <dbReference type="EMBL" id="VAX26115.1"/>
    </source>
</evidence>
<dbReference type="HAMAP" id="MF_00328">
    <property type="entry name" value="Guanylate_kinase"/>
    <property type="match status" value="1"/>
</dbReference>
<comment type="similarity">
    <text evidence="3">Belongs to the guanylate kinase family.</text>
</comment>
<dbReference type="PROSITE" id="PS50052">
    <property type="entry name" value="GUANYLATE_KINASE_2"/>
    <property type="match status" value="1"/>
</dbReference>
<dbReference type="GO" id="GO:0005524">
    <property type="term" value="F:ATP binding"/>
    <property type="evidence" value="ECO:0007669"/>
    <property type="project" value="UniProtKB-KW"/>
</dbReference>
<dbReference type="CDD" id="cd00071">
    <property type="entry name" value="GMPK"/>
    <property type="match status" value="1"/>
</dbReference>
<evidence type="ECO:0000256" key="12">
    <source>
        <dbReference type="ARBA" id="ARBA00048594"/>
    </source>
</evidence>
<dbReference type="InterPro" id="IPR020590">
    <property type="entry name" value="Guanylate_kinase_CS"/>
</dbReference>